<dbReference type="GO" id="GO:0006355">
    <property type="term" value="P:regulation of DNA-templated transcription"/>
    <property type="evidence" value="ECO:0007669"/>
    <property type="project" value="InterPro"/>
</dbReference>
<dbReference type="PROSITE" id="PS50043">
    <property type="entry name" value="HTH_LUXR_2"/>
    <property type="match status" value="1"/>
</dbReference>
<keyword evidence="6" id="KW-1185">Reference proteome</keyword>
<dbReference type="AlphaFoldDB" id="A0A7W7YU30"/>
<dbReference type="RefSeq" id="WP_184142883.1">
    <property type="nucleotide sequence ID" value="NZ_JACHIK010000004.1"/>
</dbReference>
<dbReference type="Pfam" id="PF00196">
    <property type="entry name" value="GerE"/>
    <property type="match status" value="1"/>
</dbReference>
<comment type="caution">
    <text evidence="5">The sequence shown here is derived from an EMBL/GenBank/DDBJ whole genome shotgun (WGS) entry which is preliminary data.</text>
</comment>
<dbReference type="GO" id="GO:0003677">
    <property type="term" value="F:DNA binding"/>
    <property type="evidence" value="ECO:0007669"/>
    <property type="project" value="UniProtKB-KW"/>
</dbReference>
<dbReference type="PROSITE" id="PS00622">
    <property type="entry name" value="HTH_LUXR_1"/>
    <property type="match status" value="1"/>
</dbReference>
<dbReference type="SMART" id="SM00421">
    <property type="entry name" value="HTH_LUXR"/>
    <property type="match status" value="1"/>
</dbReference>
<keyword evidence="3" id="KW-0804">Transcription</keyword>
<dbReference type="InterPro" id="IPR000792">
    <property type="entry name" value="Tscrpt_reg_LuxR_C"/>
</dbReference>
<keyword evidence="1" id="KW-0805">Transcription regulation</keyword>
<evidence type="ECO:0000256" key="3">
    <source>
        <dbReference type="ARBA" id="ARBA00023163"/>
    </source>
</evidence>
<evidence type="ECO:0000259" key="4">
    <source>
        <dbReference type="PROSITE" id="PS50043"/>
    </source>
</evidence>
<accession>A0A7W7YU30</accession>
<dbReference type="Proteomes" id="UP000535406">
    <property type="component" value="Unassembled WGS sequence"/>
</dbReference>
<dbReference type="Gene3D" id="1.10.10.10">
    <property type="entry name" value="Winged helix-like DNA-binding domain superfamily/Winged helix DNA-binding domain"/>
    <property type="match status" value="1"/>
</dbReference>
<dbReference type="CDD" id="cd06170">
    <property type="entry name" value="LuxR_C_like"/>
    <property type="match status" value="1"/>
</dbReference>
<dbReference type="SUPFAM" id="SSF46894">
    <property type="entry name" value="C-terminal effector domain of the bipartite response regulators"/>
    <property type="match status" value="1"/>
</dbReference>
<sequence>MLATETPRPGLSRPGHGESEQQLIFVVAEPDFLVECLAEVLERRFPDHDIIVAEDAGDVLKHHTADVRLVLFHRKDARDIARVLRGIEAYAPSTAVGVLIDDPGSLDPLLNLLVEGLHIDGILPLDVRLDVFLAGVDLLVKGGEHFPSALLRRLKAARTSPGPPGARSVSDLLTRYANIEIEQIGSHESHLTTREVEILDLLCKGTQNKLIAHRLNLSENTIKAHVRNIYRKLHVRNRTEAALRCFDGPQTRNARHAVPGTEKE</sequence>
<proteinExistence type="predicted"/>
<organism evidence="5 6">
    <name type="scientific">Shinella fusca</name>
    <dbReference type="NCBI Taxonomy" id="544480"/>
    <lineage>
        <taxon>Bacteria</taxon>
        <taxon>Pseudomonadati</taxon>
        <taxon>Pseudomonadota</taxon>
        <taxon>Alphaproteobacteria</taxon>
        <taxon>Hyphomicrobiales</taxon>
        <taxon>Rhizobiaceae</taxon>
        <taxon>Shinella</taxon>
    </lineage>
</organism>
<keyword evidence="2 5" id="KW-0238">DNA-binding</keyword>
<feature type="domain" description="HTH luxR-type" evidence="4">
    <location>
        <begin position="184"/>
        <end position="249"/>
    </location>
</feature>
<dbReference type="PANTHER" id="PTHR44688:SF16">
    <property type="entry name" value="DNA-BINDING TRANSCRIPTIONAL ACTIVATOR DEVR_DOSR"/>
    <property type="match status" value="1"/>
</dbReference>
<dbReference type="EMBL" id="JACHIK010000004">
    <property type="protein sequence ID" value="MBB5042269.1"/>
    <property type="molecule type" value="Genomic_DNA"/>
</dbReference>
<dbReference type="PRINTS" id="PR00038">
    <property type="entry name" value="HTHLUXR"/>
</dbReference>
<evidence type="ECO:0000313" key="6">
    <source>
        <dbReference type="Proteomes" id="UP000535406"/>
    </source>
</evidence>
<reference evidence="5 6" key="1">
    <citation type="submission" date="2020-08" db="EMBL/GenBank/DDBJ databases">
        <title>Genomic Encyclopedia of Type Strains, Phase IV (KMG-IV): sequencing the most valuable type-strain genomes for metagenomic binning, comparative biology and taxonomic classification.</title>
        <authorList>
            <person name="Goeker M."/>
        </authorList>
    </citation>
    <scope>NUCLEOTIDE SEQUENCE [LARGE SCALE GENOMIC DNA]</scope>
    <source>
        <strain evidence="5 6">DSM 21319</strain>
    </source>
</reference>
<evidence type="ECO:0000256" key="1">
    <source>
        <dbReference type="ARBA" id="ARBA00023015"/>
    </source>
</evidence>
<dbReference type="InterPro" id="IPR016032">
    <property type="entry name" value="Sig_transdc_resp-reg_C-effctor"/>
</dbReference>
<name>A0A7W7YU30_9HYPH</name>
<gene>
    <name evidence="5" type="ORF">HNQ66_001665</name>
</gene>
<dbReference type="InterPro" id="IPR036388">
    <property type="entry name" value="WH-like_DNA-bd_sf"/>
</dbReference>
<evidence type="ECO:0000313" key="5">
    <source>
        <dbReference type="EMBL" id="MBB5042269.1"/>
    </source>
</evidence>
<evidence type="ECO:0000256" key="2">
    <source>
        <dbReference type="ARBA" id="ARBA00023125"/>
    </source>
</evidence>
<dbReference type="PANTHER" id="PTHR44688">
    <property type="entry name" value="DNA-BINDING TRANSCRIPTIONAL ACTIVATOR DEVR_DOSR"/>
    <property type="match status" value="1"/>
</dbReference>
<protein>
    <submittedName>
        <fullName evidence="5">DNA-binding NarL/FixJ family response regulator</fullName>
    </submittedName>
</protein>